<dbReference type="InterPro" id="IPR002885">
    <property type="entry name" value="PPR_rpt"/>
</dbReference>
<dbReference type="PROSITE" id="PS51375">
    <property type="entry name" value="PPR"/>
    <property type="match status" value="5"/>
</dbReference>
<evidence type="ECO:0000313" key="4">
    <source>
        <dbReference type="Proteomes" id="UP001151760"/>
    </source>
</evidence>
<dbReference type="Proteomes" id="UP001151760">
    <property type="component" value="Unassembled WGS sequence"/>
</dbReference>
<feature type="repeat" description="PPR" evidence="2">
    <location>
        <begin position="605"/>
        <end position="639"/>
    </location>
</feature>
<organism evidence="3 4">
    <name type="scientific">Tanacetum coccineum</name>
    <dbReference type="NCBI Taxonomy" id="301880"/>
    <lineage>
        <taxon>Eukaryota</taxon>
        <taxon>Viridiplantae</taxon>
        <taxon>Streptophyta</taxon>
        <taxon>Embryophyta</taxon>
        <taxon>Tracheophyta</taxon>
        <taxon>Spermatophyta</taxon>
        <taxon>Magnoliopsida</taxon>
        <taxon>eudicotyledons</taxon>
        <taxon>Gunneridae</taxon>
        <taxon>Pentapetalae</taxon>
        <taxon>asterids</taxon>
        <taxon>campanulids</taxon>
        <taxon>Asterales</taxon>
        <taxon>Asteraceae</taxon>
        <taxon>Asteroideae</taxon>
        <taxon>Anthemideae</taxon>
        <taxon>Anthemidinae</taxon>
        <taxon>Tanacetum</taxon>
    </lineage>
</organism>
<dbReference type="Pfam" id="PF20431">
    <property type="entry name" value="E_motif"/>
    <property type="match status" value="1"/>
</dbReference>
<gene>
    <name evidence="3" type="ORF">Tco_0799461</name>
</gene>
<dbReference type="Pfam" id="PF13041">
    <property type="entry name" value="PPR_2"/>
    <property type="match status" value="1"/>
</dbReference>
<dbReference type="PANTHER" id="PTHR47926">
    <property type="entry name" value="PENTATRICOPEPTIDE REPEAT-CONTAINING PROTEIN"/>
    <property type="match status" value="1"/>
</dbReference>
<feature type="repeat" description="PPR" evidence="2">
    <location>
        <begin position="64"/>
        <end position="98"/>
    </location>
</feature>
<comment type="caution">
    <text evidence="3">The sequence shown here is derived from an EMBL/GenBank/DDBJ whole genome shotgun (WGS) entry which is preliminary data.</text>
</comment>
<dbReference type="EMBL" id="BQNB010011585">
    <property type="protein sequence ID" value="GJS92493.1"/>
    <property type="molecule type" value="Genomic_DNA"/>
</dbReference>
<dbReference type="NCBIfam" id="TIGR00756">
    <property type="entry name" value="PPR"/>
    <property type="match status" value="7"/>
</dbReference>
<dbReference type="InterPro" id="IPR046848">
    <property type="entry name" value="E_motif"/>
</dbReference>
<dbReference type="InterPro" id="IPR046960">
    <property type="entry name" value="PPR_At4g14850-like_plant"/>
</dbReference>
<proteinExistence type="predicted"/>
<feature type="repeat" description="PPR" evidence="2">
    <location>
        <begin position="372"/>
        <end position="406"/>
    </location>
</feature>
<reference evidence="3" key="1">
    <citation type="journal article" date="2022" name="Int. J. Mol. Sci.">
        <title>Draft Genome of Tanacetum Coccineum: Genomic Comparison of Closely Related Tanacetum-Family Plants.</title>
        <authorList>
            <person name="Yamashiro T."/>
            <person name="Shiraishi A."/>
            <person name="Nakayama K."/>
            <person name="Satake H."/>
        </authorList>
    </citation>
    <scope>NUCLEOTIDE SEQUENCE</scope>
</reference>
<reference evidence="3" key="2">
    <citation type="submission" date="2022-01" db="EMBL/GenBank/DDBJ databases">
        <authorList>
            <person name="Yamashiro T."/>
            <person name="Shiraishi A."/>
            <person name="Satake H."/>
            <person name="Nakayama K."/>
        </authorList>
    </citation>
    <scope>NUCLEOTIDE SEQUENCE</scope>
</reference>
<keyword evidence="4" id="KW-1185">Reference proteome</keyword>
<dbReference type="InterPro" id="IPR011990">
    <property type="entry name" value="TPR-like_helical_dom_sf"/>
</dbReference>
<evidence type="ECO:0000313" key="3">
    <source>
        <dbReference type="EMBL" id="GJS92493.1"/>
    </source>
</evidence>
<evidence type="ECO:0000256" key="2">
    <source>
        <dbReference type="PROSITE-ProRule" id="PRU00708"/>
    </source>
</evidence>
<dbReference type="Pfam" id="PF01535">
    <property type="entry name" value="PPR"/>
    <property type="match status" value="8"/>
</dbReference>
<feature type="repeat" description="PPR" evidence="2">
    <location>
        <begin position="473"/>
        <end position="507"/>
    </location>
</feature>
<feature type="repeat" description="PPR" evidence="2">
    <location>
        <begin position="574"/>
        <end position="604"/>
    </location>
</feature>
<protein>
    <submittedName>
        <fullName evidence="3">Pentatricopeptide repeat-containing protein</fullName>
    </submittedName>
</protein>
<evidence type="ECO:0000256" key="1">
    <source>
        <dbReference type="ARBA" id="ARBA00022737"/>
    </source>
</evidence>
<dbReference type="Gene3D" id="1.25.40.10">
    <property type="entry name" value="Tetratricopeptide repeat domain"/>
    <property type="match status" value="4"/>
</dbReference>
<keyword evidence="1" id="KW-0677">Repeat</keyword>
<accession>A0ABQ4ZUH2</accession>
<name>A0ABQ4ZUH2_9ASTR</name>
<sequence>MLQTFSKSDHPFYALHLFDEMREQGFMGNNLSFIFVLKACGRVKDFGFGGKVHGCVFKMGFDKYVYVCNALIHMYGLCGKLECGKRVFDEMHERDLVSWNSIICGFSQGKRFKEVLRMFGGGMGWNGRGGSGERERVSWGGGGRGWMGGVGGSWGWSELECLGVFESGGGCGMGYGWNCGGGVWSWREGGEGMRSGSGGSGCSGGGRGRSVRDGVGIGMGVGRKGDEVGGCFGSCMLDVGDVGGERCLGGCVGRNESGLGVWVMGFGGGGGVDCYLVGKGDWCGNGGGVEFPCWFGEGSMEPEGVGKWDARSSLEEWRVFWKRLEGCGNSEVGIRNGWIAVGEGRGGFGDCGGLFGGSVGGVGSAGEMHERDLVSWNSIICGFSQGKRFKEVLRMFGLLREGGFVPDSVTMVKVILACINLGDKSVGESMGEYIKENNVGIDVYLGNTLIDMHGRFGSMGLAREVFDGMKERNVVSWNAMISGYVKARDLIEARKLFDQMPKRDVISWTTMITGYSQGERFSDAVSLFLDMMKTNVKPDEITVASVLSACAHIGSIDMGKSIHDYIRANNIKEDVYVGNALIDMYCKCGSTDKALDVFQEMEIKDAVSWTSVISGLAVNGNAIYALELFSEMVRENVHPTHGTFVGILLACAHAGLVDKGLEYFESMKKEYGLQPEMKHYGCVVDLLSRSGNLDRAYEFMLQMPIAPDVIIWRILLGSCKLQGNMVLAEIATNKLLELDSSNSGNYILSSNIYAGVERWDDAMKMRNLLNEGDVLKPSGWSSLQQNN</sequence>
<dbReference type="PANTHER" id="PTHR47926:SF440">
    <property type="entry name" value="REPEAT-CONTAINING PROTEIN, PUTATIVE-RELATED"/>
    <property type="match status" value="1"/>
</dbReference>